<evidence type="ECO:0000313" key="6">
    <source>
        <dbReference type="Proteomes" id="UP000319852"/>
    </source>
</evidence>
<reference evidence="5 6" key="1">
    <citation type="submission" date="2019-02" db="EMBL/GenBank/DDBJ databases">
        <title>Deep-cultivation of Planctomycetes and their phenomic and genomic characterization uncovers novel biology.</title>
        <authorList>
            <person name="Wiegand S."/>
            <person name="Jogler M."/>
            <person name="Boedeker C."/>
            <person name="Pinto D."/>
            <person name="Vollmers J."/>
            <person name="Rivas-Marin E."/>
            <person name="Kohn T."/>
            <person name="Peeters S.H."/>
            <person name="Heuer A."/>
            <person name="Rast P."/>
            <person name="Oberbeckmann S."/>
            <person name="Bunk B."/>
            <person name="Jeske O."/>
            <person name="Meyerdierks A."/>
            <person name="Storesund J.E."/>
            <person name="Kallscheuer N."/>
            <person name="Luecker S."/>
            <person name="Lage O.M."/>
            <person name="Pohl T."/>
            <person name="Merkel B.J."/>
            <person name="Hornburger P."/>
            <person name="Mueller R.-W."/>
            <person name="Bruemmer F."/>
            <person name="Labrenz M."/>
            <person name="Spormann A.M."/>
            <person name="Op den Camp H."/>
            <person name="Overmann J."/>
            <person name="Amann R."/>
            <person name="Jetten M.S.M."/>
            <person name="Mascher T."/>
            <person name="Medema M.H."/>
            <person name="Devos D.P."/>
            <person name="Kaster A.-K."/>
            <person name="Ovreas L."/>
            <person name="Rohde M."/>
            <person name="Galperin M.Y."/>
            <person name="Jogler C."/>
        </authorList>
    </citation>
    <scope>NUCLEOTIDE SEQUENCE [LARGE SCALE GENOMIC DNA]</scope>
    <source>
        <strain evidence="5 6">HG15A2</strain>
    </source>
</reference>
<keyword evidence="6" id="KW-1185">Reference proteome</keyword>
<dbReference type="GO" id="GO:0030288">
    <property type="term" value="C:outer membrane-bounded periplasmic space"/>
    <property type="evidence" value="ECO:0007669"/>
    <property type="project" value="UniProtKB-ARBA"/>
</dbReference>
<dbReference type="PIRSF" id="PIRSF002741">
    <property type="entry name" value="MppA"/>
    <property type="match status" value="1"/>
</dbReference>
<keyword evidence="2" id="KW-0732">Signal</keyword>
<dbReference type="SUPFAM" id="SSF53850">
    <property type="entry name" value="Periplasmic binding protein-like II"/>
    <property type="match status" value="1"/>
</dbReference>
<gene>
    <name evidence="5" type="primary">oppA</name>
    <name evidence="5" type="ORF">HG15A2_11510</name>
</gene>
<comment type="similarity">
    <text evidence="1">Belongs to the bacterial solute-binding protein 5 family.</text>
</comment>
<evidence type="ECO:0000259" key="4">
    <source>
        <dbReference type="Pfam" id="PF00496"/>
    </source>
</evidence>
<accession>A0A517MSM4</accession>
<dbReference type="GO" id="GO:1904680">
    <property type="term" value="F:peptide transmembrane transporter activity"/>
    <property type="evidence" value="ECO:0007669"/>
    <property type="project" value="TreeGrafter"/>
</dbReference>
<dbReference type="Pfam" id="PF00496">
    <property type="entry name" value="SBP_bac_5"/>
    <property type="match status" value="1"/>
</dbReference>
<dbReference type="InterPro" id="IPR039424">
    <property type="entry name" value="SBP_5"/>
</dbReference>
<dbReference type="EMBL" id="CP036263">
    <property type="protein sequence ID" value="QDS97883.1"/>
    <property type="molecule type" value="Genomic_DNA"/>
</dbReference>
<dbReference type="PANTHER" id="PTHR30290:SF83">
    <property type="entry name" value="ABC TRANSPORTER SUBSTRATE-BINDING PROTEIN"/>
    <property type="match status" value="1"/>
</dbReference>
<dbReference type="InterPro" id="IPR000914">
    <property type="entry name" value="SBP_5_dom"/>
</dbReference>
<dbReference type="InterPro" id="IPR023765">
    <property type="entry name" value="SBP_5_CS"/>
</dbReference>
<dbReference type="AlphaFoldDB" id="A0A517MSM4"/>
<evidence type="ECO:0000256" key="2">
    <source>
        <dbReference type="ARBA" id="ARBA00022729"/>
    </source>
</evidence>
<evidence type="ECO:0000313" key="5">
    <source>
        <dbReference type="EMBL" id="QDS97883.1"/>
    </source>
</evidence>
<dbReference type="FunFam" id="3.10.105.10:FF:000001">
    <property type="entry name" value="Oligopeptide ABC transporter, oligopeptide-binding protein"/>
    <property type="match status" value="1"/>
</dbReference>
<sequence>MSRSRLFFGLLALALILSLGWAFSGNQMPPADFTFVNNSEIKGVDPAKVNGSPEGNIVRALFEGLTRWHPETLEPIPGIAERWEISDDGLVYTFHLREDAKWSDGSLVTAGDMVYSLRRFLGPRTIAEYAYLGWCIKNARRYSLASSSLKVGDLVEVEANLPVDAINTLRGELVHGKLVEIEELGNDEKAFVVEHDGKQTRYLAADDADAIKQEPPADSRWCRQVLLDFREVGIEEIDSRTLRITLESPTAYFLKLVGYYPFAPVQQRCVEKYGSPGWTKQENIVSNGAFTLGFRRIRDRIRLIKSDTYWNRENVRLNIVDALAIEARTTAVNLYMTDEVDWIISVPTPSLKVMLKADPPRNDLKPAPFLGVYYYMLNTTRKPLDDLRVRRALSLALDREEITSILLAAGEVPALSLVPPGITGYQAQETEVHDTQAKNVARAQELLAEAGFPKGQGFPRLDILYNTDEAHQSIAELIRKQWQRELGISIKTRSEEWAACQSSQQQMRYNVARRAWIGDYTDPNTFLDMFVTGGDQNNTGWGNPDYDRLIREAALETDPQKRMRLFEEAERLLMEELPIVPIYFYVSKNMVKPYVRGFYNNLQDVHPLSNIWIDRESKSNEFTNPGIGKPANNKLELAKEQP</sequence>
<dbReference type="KEGG" id="amob:HG15A2_11510"/>
<proteinExistence type="inferred from homology"/>
<dbReference type="Gene3D" id="3.90.76.10">
    <property type="entry name" value="Dipeptide-binding Protein, Domain 1"/>
    <property type="match status" value="2"/>
</dbReference>
<feature type="region of interest" description="Disordered" evidence="3">
    <location>
        <begin position="622"/>
        <end position="642"/>
    </location>
</feature>
<dbReference type="PANTHER" id="PTHR30290">
    <property type="entry name" value="PERIPLASMIC BINDING COMPONENT OF ABC TRANSPORTER"/>
    <property type="match status" value="1"/>
</dbReference>
<dbReference type="InterPro" id="IPR030678">
    <property type="entry name" value="Peptide/Ni-bd"/>
</dbReference>
<dbReference type="GO" id="GO:0043190">
    <property type="term" value="C:ATP-binding cassette (ABC) transporter complex"/>
    <property type="evidence" value="ECO:0007669"/>
    <property type="project" value="InterPro"/>
</dbReference>
<dbReference type="Gene3D" id="3.40.190.10">
    <property type="entry name" value="Periplasmic binding protein-like II"/>
    <property type="match status" value="2"/>
</dbReference>
<dbReference type="PROSITE" id="PS01040">
    <property type="entry name" value="SBP_BACTERIAL_5"/>
    <property type="match status" value="1"/>
</dbReference>
<evidence type="ECO:0000256" key="1">
    <source>
        <dbReference type="ARBA" id="ARBA00005695"/>
    </source>
</evidence>
<dbReference type="CDD" id="cd08504">
    <property type="entry name" value="PBP2_OppA"/>
    <property type="match status" value="1"/>
</dbReference>
<protein>
    <submittedName>
        <fullName evidence="5">Oligopeptide-binding protein OppA</fullName>
    </submittedName>
</protein>
<dbReference type="GO" id="GO:0015833">
    <property type="term" value="P:peptide transport"/>
    <property type="evidence" value="ECO:0007669"/>
    <property type="project" value="TreeGrafter"/>
</dbReference>
<dbReference type="Gene3D" id="3.10.105.10">
    <property type="entry name" value="Dipeptide-binding Protein, Domain 3"/>
    <property type="match status" value="1"/>
</dbReference>
<evidence type="ECO:0000256" key="3">
    <source>
        <dbReference type="SAM" id="MobiDB-lite"/>
    </source>
</evidence>
<feature type="domain" description="Solute-binding protein family 5" evidence="4">
    <location>
        <begin position="74"/>
        <end position="537"/>
    </location>
</feature>
<dbReference type="Proteomes" id="UP000319852">
    <property type="component" value="Chromosome"/>
</dbReference>
<dbReference type="RefSeq" id="WP_145058612.1">
    <property type="nucleotide sequence ID" value="NZ_CP036263.1"/>
</dbReference>
<name>A0A517MSM4_9BACT</name>
<organism evidence="5 6">
    <name type="scientific">Adhaeretor mobilis</name>
    <dbReference type="NCBI Taxonomy" id="1930276"/>
    <lineage>
        <taxon>Bacteria</taxon>
        <taxon>Pseudomonadati</taxon>
        <taxon>Planctomycetota</taxon>
        <taxon>Planctomycetia</taxon>
        <taxon>Pirellulales</taxon>
        <taxon>Lacipirellulaceae</taxon>
        <taxon>Adhaeretor</taxon>
    </lineage>
</organism>
<dbReference type="OrthoDB" id="9801912at2"/>